<dbReference type="InterPro" id="IPR036249">
    <property type="entry name" value="Thioredoxin-like_sf"/>
</dbReference>
<proteinExistence type="predicted"/>
<dbReference type="InterPro" id="IPR004045">
    <property type="entry name" value="Glutathione_S-Trfase_N"/>
</dbReference>
<dbReference type="EMBL" id="QKXC01000041">
    <property type="protein sequence ID" value="RBR25252.1"/>
    <property type="molecule type" value="Genomic_DNA"/>
</dbReference>
<evidence type="ECO:0000313" key="3">
    <source>
        <dbReference type="Proteomes" id="UP000253153"/>
    </source>
</evidence>
<dbReference type="RefSeq" id="XP_031019843.1">
    <property type="nucleotide sequence ID" value="XM_031156137.1"/>
</dbReference>
<protein>
    <recommendedName>
        <fullName evidence="1">GST N-terminal domain-containing protein</fullName>
    </recommendedName>
</protein>
<comment type="caution">
    <text evidence="2">The sequence shown here is derived from an EMBL/GenBank/DDBJ whole genome shotgun (WGS) entry which is preliminary data.</text>
</comment>
<dbReference type="InterPro" id="IPR036282">
    <property type="entry name" value="Glutathione-S-Trfase_C_sf"/>
</dbReference>
<dbReference type="SUPFAM" id="SSF52833">
    <property type="entry name" value="Thioredoxin-like"/>
    <property type="match status" value="1"/>
</dbReference>
<sequence>MNPPLELFVLSWGVYPRRVLTYLAEKNLLNSPLIKISESTASETGELSAPRKPKGSVPVLRLPDGSFIKQSIAILLYFEDICDRPEEPWQVELSKQAKGSMLGETAAEKARVRDMLCLADEITSQFVLACHKGTALFVQLETTNATASKLIMEYCYKNLKLLAKYYDNDSRLNGDEGKVNVADCVLQAVLYFGKDVYGLDLVVDPELASLRAFYEWMEKRDSVKVELPCPEWIQQLASQWLPVE</sequence>
<accession>A0A366S8D8</accession>
<name>A0A366S8D8_9HYPO</name>
<dbReference type="OrthoDB" id="3587182at2759"/>
<dbReference type="GeneID" id="41991433"/>
<dbReference type="Gene3D" id="1.20.1050.10">
    <property type="match status" value="1"/>
</dbReference>
<dbReference type="AlphaFoldDB" id="A0A366S8D8"/>
<dbReference type="SUPFAM" id="SSF47616">
    <property type="entry name" value="GST C-terminal domain-like"/>
    <property type="match status" value="1"/>
</dbReference>
<dbReference type="Proteomes" id="UP000253153">
    <property type="component" value="Unassembled WGS sequence"/>
</dbReference>
<feature type="domain" description="GST N-terminal" evidence="1">
    <location>
        <begin position="15"/>
        <end position="80"/>
    </location>
</feature>
<gene>
    <name evidence="2" type="ORF">FIESC28_01987</name>
</gene>
<evidence type="ECO:0000259" key="1">
    <source>
        <dbReference type="Pfam" id="PF13409"/>
    </source>
</evidence>
<organism evidence="2 3">
    <name type="scientific">Fusarium coffeatum</name>
    <dbReference type="NCBI Taxonomy" id="231269"/>
    <lineage>
        <taxon>Eukaryota</taxon>
        <taxon>Fungi</taxon>
        <taxon>Dikarya</taxon>
        <taxon>Ascomycota</taxon>
        <taxon>Pezizomycotina</taxon>
        <taxon>Sordariomycetes</taxon>
        <taxon>Hypocreomycetidae</taxon>
        <taxon>Hypocreales</taxon>
        <taxon>Nectriaceae</taxon>
        <taxon>Fusarium</taxon>
        <taxon>Fusarium incarnatum-equiseti species complex</taxon>
    </lineage>
</organism>
<evidence type="ECO:0000313" key="2">
    <source>
        <dbReference type="EMBL" id="RBR25252.1"/>
    </source>
</evidence>
<keyword evidence="3" id="KW-1185">Reference proteome</keyword>
<reference evidence="2 3" key="1">
    <citation type="submission" date="2018-06" db="EMBL/GenBank/DDBJ databases">
        <title>Fusarium incarnatum-equiseti species complex species 28.</title>
        <authorList>
            <person name="Gardiner D.M."/>
        </authorList>
    </citation>
    <scope>NUCLEOTIDE SEQUENCE [LARGE SCALE GENOMIC DNA]</scope>
    <source>
        <strain evidence="2 3">FIESC_28</strain>
    </source>
</reference>
<dbReference type="Gene3D" id="3.40.30.10">
    <property type="entry name" value="Glutaredoxin"/>
    <property type="match status" value="1"/>
</dbReference>
<dbReference type="Pfam" id="PF13409">
    <property type="entry name" value="GST_N_2"/>
    <property type="match status" value="1"/>
</dbReference>